<dbReference type="EMBL" id="GL377620">
    <property type="protein sequence ID" value="EFJ16066.1"/>
    <property type="molecule type" value="Genomic_DNA"/>
</dbReference>
<sequence length="143" mass="16222">MRNVFTCFTFNIITRILMNKRAFIKDEHKYEKHKSSKKDFIDLMLELLDGVPKGEDMVKAAITELVSAGTETSATTLEWTFAEILHHAPHVLTKTQVELDTVVGCSRLVDKAVLPRLPYLQAIIKEAFQLHPPVPLLVPHMSI</sequence>
<dbReference type="PANTHER" id="PTHR47944:SF4">
    <property type="entry name" value="OS09G0441700 PROTEIN"/>
    <property type="match status" value="1"/>
</dbReference>
<dbReference type="Gene3D" id="1.10.630.10">
    <property type="entry name" value="Cytochrome P450"/>
    <property type="match status" value="1"/>
</dbReference>
<evidence type="ECO:0000313" key="7">
    <source>
        <dbReference type="Proteomes" id="UP000001514"/>
    </source>
</evidence>
<dbReference type="AlphaFoldDB" id="D8SHW9"/>
<evidence type="ECO:0008006" key="8">
    <source>
        <dbReference type="Google" id="ProtNLM"/>
    </source>
</evidence>
<evidence type="ECO:0000313" key="6">
    <source>
        <dbReference type="EMBL" id="EFJ16066.1"/>
    </source>
</evidence>
<keyword evidence="2" id="KW-0349">Heme</keyword>
<dbReference type="GO" id="GO:0005506">
    <property type="term" value="F:iron ion binding"/>
    <property type="evidence" value="ECO:0007669"/>
    <property type="project" value="InterPro"/>
</dbReference>
<comment type="similarity">
    <text evidence="1">Belongs to the cytochrome P450 family.</text>
</comment>
<dbReference type="KEGG" id="smo:SELMODRAFT_422266"/>
<dbReference type="GO" id="GO:0004497">
    <property type="term" value="F:monooxygenase activity"/>
    <property type="evidence" value="ECO:0007669"/>
    <property type="project" value="InterPro"/>
</dbReference>
<dbReference type="OMA" id="FIKDEHK"/>
<gene>
    <name evidence="6" type="ORF">SELMODRAFT_422266</name>
</gene>
<evidence type="ECO:0000256" key="5">
    <source>
        <dbReference type="ARBA" id="ARBA00023004"/>
    </source>
</evidence>
<dbReference type="HOGENOM" id="CLU_1809533_0_0_1"/>
<dbReference type="GO" id="GO:0016705">
    <property type="term" value="F:oxidoreductase activity, acting on paired donors, with incorporation or reduction of molecular oxygen"/>
    <property type="evidence" value="ECO:0007669"/>
    <property type="project" value="InterPro"/>
</dbReference>
<accession>D8SHW9</accession>
<evidence type="ECO:0000256" key="1">
    <source>
        <dbReference type="ARBA" id="ARBA00010617"/>
    </source>
</evidence>
<dbReference type="PANTHER" id="PTHR47944">
    <property type="entry name" value="CYTOCHROME P450 98A9"/>
    <property type="match status" value="1"/>
</dbReference>
<dbReference type="Gramene" id="EFJ16066">
    <property type="protein sequence ID" value="EFJ16066"/>
    <property type="gene ID" value="SELMODRAFT_422266"/>
</dbReference>
<dbReference type="PRINTS" id="PR00385">
    <property type="entry name" value="P450"/>
</dbReference>
<keyword evidence="3" id="KW-0479">Metal-binding</keyword>
<protein>
    <recommendedName>
        <fullName evidence="8">Cytochrome P450-dependent monooxygenase</fullName>
    </recommendedName>
</protein>
<dbReference type="GO" id="GO:0020037">
    <property type="term" value="F:heme binding"/>
    <property type="evidence" value="ECO:0007669"/>
    <property type="project" value="InterPro"/>
</dbReference>
<dbReference type="InterPro" id="IPR036396">
    <property type="entry name" value="Cyt_P450_sf"/>
</dbReference>
<evidence type="ECO:0000256" key="4">
    <source>
        <dbReference type="ARBA" id="ARBA00023002"/>
    </source>
</evidence>
<dbReference type="InterPro" id="IPR001128">
    <property type="entry name" value="Cyt_P450"/>
</dbReference>
<dbReference type="Proteomes" id="UP000001514">
    <property type="component" value="Unassembled WGS sequence"/>
</dbReference>
<dbReference type="InParanoid" id="D8SHW9"/>
<keyword evidence="4" id="KW-0560">Oxidoreductase</keyword>
<keyword evidence="5" id="KW-0408">Iron</keyword>
<dbReference type="Pfam" id="PF00067">
    <property type="entry name" value="p450"/>
    <property type="match status" value="1"/>
</dbReference>
<organism evidence="7">
    <name type="scientific">Selaginella moellendorffii</name>
    <name type="common">Spikemoss</name>
    <dbReference type="NCBI Taxonomy" id="88036"/>
    <lineage>
        <taxon>Eukaryota</taxon>
        <taxon>Viridiplantae</taxon>
        <taxon>Streptophyta</taxon>
        <taxon>Embryophyta</taxon>
        <taxon>Tracheophyta</taxon>
        <taxon>Lycopodiopsida</taxon>
        <taxon>Selaginellales</taxon>
        <taxon>Selaginellaceae</taxon>
        <taxon>Selaginella</taxon>
    </lineage>
</organism>
<proteinExistence type="inferred from homology"/>
<name>D8SHW9_SELML</name>
<dbReference type="SUPFAM" id="SSF48264">
    <property type="entry name" value="Cytochrome P450"/>
    <property type="match status" value="1"/>
</dbReference>
<evidence type="ECO:0000256" key="3">
    <source>
        <dbReference type="ARBA" id="ARBA00022723"/>
    </source>
</evidence>
<keyword evidence="7" id="KW-1185">Reference proteome</keyword>
<dbReference type="eggNOG" id="KOG0156">
    <property type="taxonomic scope" value="Eukaryota"/>
</dbReference>
<evidence type="ECO:0000256" key="2">
    <source>
        <dbReference type="ARBA" id="ARBA00022617"/>
    </source>
</evidence>
<reference evidence="6 7" key="1">
    <citation type="journal article" date="2011" name="Science">
        <title>The Selaginella genome identifies genetic changes associated with the evolution of vascular plants.</title>
        <authorList>
            <person name="Banks J.A."/>
            <person name="Nishiyama T."/>
            <person name="Hasebe M."/>
            <person name="Bowman J.L."/>
            <person name="Gribskov M."/>
            <person name="dePamphilis C."/>
            <person name="Albert V.A."/>
            <person name="Aono N."/>
            <person name="Aoyama T."/>
            <person name="Ambrose B.A."/>
            <person name="Ashton N.W."/>
            <person name="Axtell M.J."/>
            <person name="Barker E."/>
            <person name="Barker M.S."/>
            <person name="Bennetzen J.L."/>
            <person name="Bonawitz N.D."/>
            <person name="Chapple C."/>
            <person name="Cheng C."/>
            <person name="Correa L.G."/>
            <person name="Dacre M."/>
            <person name="DeBarry J."/>
            <person name="Dreyer I."/>
            <person name="Elias M."/>
            <person name="Engstrom E.M."/>
            <person name="Estelle M."/>
            <person name="Feng L."/>
            <person name="Finet C."/>
            <person name="Floyd S.K."/>
            <person name="Frommer W.B."/>
            <person name="Fujita T."/>
            <person name="Gramzow L."/>
            <person name="Gutensohn M."/>
            <person name="Harholt J."/>
            <person name="Hattori M."/>
            <person name="Heyl A."/>
            <person name="Hirai T."/>
            <person name="Hiwatashi Y."/>
            <person name="Ishikawa M."/>
            <person name="Iwata M."/>
            <person name="Karol K.G."/>
            <person name="Koehler B."/>
            <person name="Kolukisaoglu U."/>
            <person name="Kubo M."/>
            <person name="Kurata T."/>
            <person name="Lalonde S."/>
            <person name="Li K."/>
            <person name="Li Y."/>
            <person name="Litt A."/>
            <person name="Lyons E."/>
            <person name="Manning G."/>
            <person name="Maruyama T."/>
            <person name="Michael T.P."/>
            <person name="Mikami K."/>
            <person name="Miyazaki S."/>
            <person name="Morinaga S."/>
            <person name="Murata T."/>
            <person name="Mueller-Roeber B."/>
            <person name="Nelson D.R."/>
            <person name="Obara M."/>
            <person name="Oguri Y."/>
            <person name="Olmstead R.G."/>
            <person name="Onodera N."/>
            <person name="Petersen B.L."/>
            <person name="Pils B."/>
            <person name="Prigge M."/>
            <person name="Rensing S.A."/>
            <person name="Riano-Pachon D.M."/>
            <person name="Roberts A.W."/>
            <person name="Sato Y."/>
            <person name="Scheller H.V."/>
            <person name="Schulz B."/>
            <person name="Schulz C."/>
            <person name="Shakirov E.V."/>
            <person name="Shibagaki N."/>
            <person name="Shinohara N."/>
            <person name="Shippen D.E."/>
            <person name="Soerensen I."/>
            <person name="Sotooka R."/>
            <person name="Sugimoto N."/>
            <person name="Sugita M."/>
            <person name="Sumikawa N."/>
            <person name="Tanurdzic M."/>
            <person name="Theissen G."/>
            <person name="Ulvskov P."/>
            <person name="Wakazuki S."/>
            <person name="Weng J.K."/>
            <person name="Willats W.W."/>
            <person name="Wipf D."/>
            <person name="Wolf P.G."/>
            <person name="Yang L."/>
            <person name="Zimmer A.D."/>
            <person name="Zhu Q."/>
            <person name="Mitros T."/>
            <person name="Hellsten U."/>
            <person name="Loque D."/>
            <person name="Otillar R."/>
            <person name="Salamov A."/>
            <person name="Schmutz J."/>
            <person name="Shapiro H."/>
            <person name="Lindquist E."/>
            <person name="Lucas S."/>
            <person name="Rokhsar D."/>
            <person name="Grigoriev I.V."/>
        </authorList>
    </citation>
    <scope>NUCLEOTIDE SEQUENCE [LARGE SCALE GENOMIC DNA]</scope>
</reference>